<dbReference type="OrthoDB" id="1936608at2759"/>
<dbReference type="PANTHER" id="PTHR33116">
    <property type="entry name" value="REVERSE TRANSCRIPTASE ZINC-BINDING DOMAIN-CONTAINING PROTEIN-RELATED-RELATED"/>
    <property type="match status" value="1"/>
</dbReference>
<gene>
    <name evidence="1" type="ORF">EPI10_004772</name>
</gene>
<name>A0A5B6WMM9_9ROSI</name>
<reference evidence="2" key="1">
    <citation type="journal article" date="2019" name="Plant Biotechnol. J.">
        <title>Genome sequencing of the Australian wild diploid species Gossypium australe highlights disease resistance and delayed gland morphogenesis.</title>
        <authorList>
            <person name="Cai Y."/>
            <person name="Cai X."/>
            <person name="Wang Q."/>
            <person name="Wang P."/>
            <person name="Zhang Y."/>
            <person name="Cai C."/>
            <person name="Xu Y."/>
            <person name="Wang K."/>
            <person name="Zhou Z."/>
            <person name="Wang C."/>
            <person name="Geng S."/>
            <person name="Li B."/>
            <person name="Dong Q."/>
            <person name="Hou Y."/>
            <person name="Wang H."/>
            <person name="Ai P."/>
            <person name="Liu Z."/>
            <person name="Yi F."/>
            <person name="Sun M."/>
            <person name="An G."/>
            <person name="Cheng J."/>
            <person name="Zhang Y."/>
            <person name="Shi Q."/>
            <person name="Xie Y."/>
            <person name="Shi X."/>
            <person name="Chang Y."/>
            <person name="Huang F."/>
            <person name="Chen Y."/>
            <person name="Hong S."/>
            <person name="Mi L."/>
            <person name="Sun Q."/>
            <person name="Zhang L."/>
            <person name="Zhou B."/>
            <person name="Peng R."/>
            <person name="Zhang X."/>
            <person name="Liu F."/>
        </authorList>
    </citation>
    <scope>NUCLEOTIDE SEQUENCE [LARGE SCALE GENOMIC DNA]</scope>
    <source>
        <strain evidence="2">cv. PA1801</strain>
    </source>
</reference>
<evidence type="ECO:0000313" key="2">
    <source>
        <dbReference type="Proteomes" id="UP000325315"/>
    </source>
</evidence>
<accession>A0A5B6WMM9</accession>
<keyword evidence="1" id="KW-0695">RNA-directed DNA polymerase</keyword>
<dbReference type="AlphaFoldDB" id="A0A5B6WMM9"/>
<keyword evidence="2" id="KW-1185">Reference proteome</keyword>
<dbReference type="PANTHER" id="PTHR33116:SF86">
    <property type="entry name" value="REVERSE TRANSCRIPTASE DOMAIN-CONTAINING PROTEIN"/>
    <property type="match status" value="1"/>
</dbReference>
<dbReference type="GO" id="GO:0003964">
    <property type="term" value="F:RNA-directed DNA polymerase activity"/>
    <property type="evidence" value="ECO:0007669"/>
    <property type="project" value="UniProtKB-KW"/>
</dbReference>
<dbReference type="Proteomes" id="UP000325315">
    <property type="component" value="Unassembled WGS sequence"/>
</dbReference>
<evidence type="ECO:0000313" key="1">
    <source>
        <dbReference type="EMBL" id="KAA3482534.1"/>
    </source>
</evidence>
<organism evidence="1 2">
    <name type="scientific">Gossypium australe</name>
    <dbReference type="NCBI Taxonomy" id="47621"/>
    <lineage>
        <taxon>Eukaryota</taxon>
        <taxon>Viridiplantae</taxon>
        <taxon>Streptophyta</taxon>
        <taxon>Embryophyta</taxon>
        <taxon>Tracheophyta</taxon>
        <taxon>Spermatophyta</taxon>
        <taxon>Magnoliopsida</taxon>
        <taxon>eudicotyledons</taxon>
        <taxon>Gunneridae</taxon>
        <taxon>Pentapetalae</taxon>
        <taxon>rosids</taxon>
        <taxon>malvids</taxon>
        <taxon>Malvales</taxon>
        <taxon>Malvaceae</taxon>
        <taxon>Malvoideae</taxon>
        <taxon>Gossypium</taxon>
    </lineage>
</organism>
<keyword evidence="1" id="KW-0548">Nucleotidyltransferase</keyword>
<dbReference type="EMBL" id="SMMG02000002">
    <property type="protein sequence ID" value="KAA3482534.1"/>
    <property type="molecule type" value="Genomic_DNA"/>
</dbReference>
<comment type="caution">
    <text evidence="1">The sequence shown here is derived from an EMBL/GenBank/DDBJ whole genome shotgun (WGS) entry which is preliminary data.</text>
</comment>
<protein>
    <submittedName>
        <fullName evidence="1">LINE-1 reverse transcriptase isogeny</fullName>
    </submittedName>
</protein>
<proteinExistence type="predicted"/>
<keyword evidence="1" id="KW-0808">Transferase</keyword>
<sequence>MDLFKGYDKENGLRTKLGQLNYEMYIYCLLYSSAKWSGWEHILSIKRTTTRQSVESVFFLICGEGLSSLMRLVQREDNFRGVKASRRGPQISHLLFADDCILFGEATERGAGLLKRVLREYRKCSGQQVNFDKSTVFFSSNTRAEEKGLVARILGVRSTNDPERYLGLPNMVGRRKKKAFQNLKDRFRQRIDNWSIRHLSQGGKEVFIKAILQAIPKYTMAYFLLSKMLCSDLESIIAKFWW</sequence>